<keyword evidence="1" id="KW-0472">Membrane</keyword>
<evidence type="ECO:0008006" key="4">
    <source>
        <dbReference type="Google" id="ProtNLM"/>
    </source>
</evidence>
<name>A0ABV9XB71_9ACTN</name>
<dbReference type="RefSeq" id="WP_345690626.1">
    <property type="nucleotide sequence ID" value="NZ_BAABIT010000001.1"/>
</dbReference>
<keyword evidence="3" id="KW-1185">Reference proteome</keyword>
<gene>
    <name evidence="2" type="ORF">ACFPM3_11185</name>
</gene>
<organism evidence="2 3">
    <name type="scientific">Streptomyces coeruleoprunus</name>
    <dbReference type="NCBI Taxonomy" id="285563"/>
    <lineage>
        <taxon>Bacteria</taxon>
        <taxon>Bacillati</taxon>
        <taxon>Actinomycetota</taxon>
        <taxon>Actinomycetes</taxon>
        <taxon>Kitasatosporales</taxon>
        <taxon>Streptomycetaceae</taxon>
        <taxon>Streptomyces</taxon>
    </lineage>
</organism>
<dbReference type="Proteomes" id="UP001595829">
    <property type="component" value="Unassembled WGS sequence"/>
</dbReference>
<proteinExistence type="predicted"/>
<keyword evidence="1" id="KW-1133">Transmembrane helix</keyword>
<evidence type="ECO:0000313" key="2">
    <source>
        <dbReference type="EMBL" id="MFC5022695.1"/>
    </source>
</evidence>
<protein>
    <recommendedName>
        <fullName evidence="4">Integral membrane protein</fullName>
    </recommendedName>
</protein>
<sequence>MFAPFGPRLLRAAVFTAVCLVLSALGHVLAACAAVPWWTLAIGFLGVFALALPFTGRDRSLPSIASALAGGQLALHALFGLGQQHTAAQASAAAADDALIRAAARLLCGAGASAISPGEAHRIVTTAGLDPAAAAAAAMPAGTGVAVDPQVLPSLSMVLGHLLAALVTGWLLRRGDLAILQLARLAQVSARGVAGVAEQALVRALRGALVLVRALAAGLPAPTWAGPRSRRGDDDIPPPASAEALQHTVIRRGPPAVFTLAA</sequence>
<evidence type="ECO:0000256" key="1">
    <source>
        <dbReference type="SAM" id="Phobius"/>
    </source>
</evidence>
<evidence type="ECO:0000313" key="3">
    <source>
        <dbReference type="Proteomes" id="UP001595829"/>
    </source>
</evidence>
<accession>A0ABV9XB71</accession>
<comment type="caution">
    <text evidence="2">The sequence shown here is derived from an EMBL/GenBank/DDBJ whole genome shotgun (WGS) entry which is preliminary data.</text>
</comment>
<feature type="transmembrane region" description="Helical" evidence="1">
    <location>
        <begin position="36"/>
        <end position="54"/>
    </location>
</feature>
<keyword evidence="1" id="KW-0812">Transmembrane</keyword>
<dbReference type="EMBL" id="JBHSJD010000007">
    <property type="protein sequence ID" value="MFC5022695.1"/>
    <property type="molecule type" value="Genomic_DNA"/>
</dbReference>
<reference evidence="3" key="1">
    <citation type="journal article" date="2019" name="Int. J. Syst. Evol. Microbiol.">
        <title>The Global Catalogue of Microorganisms (GCM) 10K type strain sequencing project: providing services to taxonomists for standard genome sequencing and annotation.</title>
        <authorList>
            <consortium name="The Broad Institute Genomics Platform"/>
            <consortium name="The Broad Institute Genome Sequencing Center for Infectious Disease"/>
            <person name="Wu L."/>
            <person name="Ma J."/>
        </authorList>
    </citation>
    <scope>NUCLEOTIDE SEQUENCE [LARGE SCALE GENOMIC DNA]</scope>
    <source>
        <strain evidence="3">CGMCC 4.1648</strain>
    </source>
</reference>